<dbReference type="Gene3D" id="3.40.50.200">
    <property type="entry name" value="Peptidase S8/S53 domain"/>
    <property type="match status" value="1"/>
</dbReference>
<gene>
    <name evidence="9" type="ORF">SAMN05444167_2567</name>
</gene>
<dbReference type="GO" id="GO:0004252">
    <property type="term" value="F:serine-type endopeptidase activity"/>
    <property type="evidence" value="ECO:0007669"/>
    <property type="project" value="InterPro"/>
</dbReference>
<dbReference type="Pfam" id="PF09286">
    <property type="entry name" value="Pro-kuma_activ"/>
    <property type="match status" value="1"/>
</dbReference>
<dbReference type="SUPFAM" id="SSF52743">
    <property type="entry name" value="Subtilisin-like"/>
    <property type="match status" value="1"/>
</dbReference>
<evidence type="ECO:0000259" key="8">
    <source>
        <dbReference type="PROSITE" id="PS51695"/>
    </source>
</evidence>
<evidence type="ECO:0000256" key="2">
    <source>
        <dbReference type="ARBA" id="ARBA00022670"/>
    </source>
</evidence>
<evidence type="ECO:0000256" key="3">
    <source>
        <dbReference type="ARBA" id="ARBA00022723"/>
    </source>
</evidence>
<dbReference type="GO" id="GO:0006508">
    <property type="term" value="P:proteolysis"/>
    <property type="evidence" value="ECO:0007669"/>
    <property type="project" value="UniProtKB-KW"/>
</dbReference>
<dbReference type="InterPro" id="IPR036852">
    <property type="entry name" value="Peptidase_S8/S53_dom_sf"/>
</dbReference>
<organism evidence="9 10">
    <name type="scientific">Terriglobus roseus</name>
    <dbReference type="NCBI Taxonomy" id="392734"/>
    <lineage>
        <taxon>Bacteria</taxon>
        <taxon>Pseudomonadati</taxon>
        <taxon>Acidobacteriota</taxon>
        <taxon>Terriglobia</taxon>
        <taxon>Terriglobales</taxon>
        <taxon>Acidobacteriaceae</taxon>
        <taxon>Terriglobus</taxon>
    </lineage>
</organism>
<dbReference type="AlphaFoldDB" id="A0A1G7LMF2"/>
<keyword evidence="2" id="KW-0645">Protease</keyword>
<dbReference type="InterPro" id="IPR015366">
    <property type="entry name" value="S53_propep"/>
</dbReference>
<dbReference type="CDD" id="cd04056">
    <property type="entry name" value="Peptidases_S53"/>
    <property type="match status" value="1"/>
</dbReference>
<evidence type="ECO:0000313" key="9">
    <source>
        <dbReference type="EMBL" id="SDF50180.1"/>
    </source>
</evidence>
<dbReference type="EMBL" id="LT629690">
    <property type="protein sequence ID" value="SDF50180.1"/>
    <property type="molecule type" value="Genomic_DNA"/>
</dbReference>
<dbReference type="InterPro" id="IPR000209">
    <property type="entry name" value="Peptidase_S8/S53_dom"/>
</dbReference>
<feature type="domain" description="Peptidase S53" evidence="8">
    <location>
        <begin position="222"/>
        <end position="620"/>
    </location>
</feature>
<keyword evidence="4" id="KW-0378">Hydrolase</keyword>
<comment type="cofactor">
    <cofactor evidence="1">
        <name>Ca(2+)</name>
        <dbReference type="ChEBI" id="CHEBI:29108"/>
    </cofactor>
</comment>
<evidence type="ECO:0000313" key="10">
    <source>
        <dbReference type="Proteomes" id="UP000182427"/>
    </source>
</evidence>
<keyword evidence="5" id="KW-0720">Serine protease</keyword>
<dbReference type="CDD" id="cd11377">
    <property type="entry name" value="Pro-peptidase_S53"/>
    <property type="match status" value="1"/>
</dbReference>
<evidence type="ECO:0000256" key="5">
    <source>
        <dbReference type="ARBA" id="ARBA00022825"/>
    </source>
</evidence>
<dbReference type="PROSITE" id="PS51695">
    <property type="entry name" value="SEDOLISIN"/>
    <property type="match status" value="1"/>
</dbReference>
<dbReference type="GO" id="GO:0046872">
    <property type="term" value="F:metal ion binding"/>
    <property type="evidence" value="ECO:0007669"/>
    <property type="project" value="UniProtKB-KW"/>
</dbReference>
<keyword evidence="10" id="KW-1185">Reference proteome</keyword>
<keyword evidence="6" id="KW-0106">Calcium</keyword>
<proteinExistence type="predicted"/>
<dbReference type="SMART" id="SM00944">
    <property type="entry name" value="Pro-kuma_activ"/>
    <property type="match status" value="1"/>
</dbReference>
<dbReference type="GO" id="GO:0008240">
    <property type="term" value="F:tripeptidyl-peptidase activity"/>
    <property type="evidence" value="ECO:0007669"/>
    <property type="project" value="TreeGrafter"/>
</dbReference>
<keyword evidence="3" id="KW-0479">Metal-binding</keyword>
<dbReference type="InterPro" id="IPR023828">
    <property type="entry name" value="Peptidase_S8_Ser-AS"/>
</dbReference>
<keyword evidence="7" id="KW-0865">Zymogen</keyword>
<dbReference type="PANTHER" id="PTHR14218:SF15">
    <property type="entry name" value="TRIPEPTIDYL-PEPTIDASE 1"/>
    <property type="match status" value="1"/>
</dbReference>
<dbReference type="InterPro" id="IPR050819">
    <property type="entry name" value="Tripeptidyl-peptidase_I"/>
</dbReference>
<dbReference type="InterPro" id="IPR030400">
    <property type="entry name" value="Sedolisin_dom"/>
</dbReference>
<name>A0A1G7LMF2_9BACT</name>
<dbReference type="PANTHER" id="PTHR14218">
    <property type="entry name" value="PROTEASE S8 TRIPEPTIDYL PEPTIDASE I CLN2"/>
    <property type="match status" value="1"/>
</dbReference>
<evidence type="ECO:0000256" key="4">
    <source>
        <dbReference type="ARBA" id="ARBA00022801"/>
    </source>
</evidence>
<evidence type="ECO:0000256" key="7">
    <source>
        <dbReference type="ARBA" id="ARBA00023145"/>
    </source>
</evidence>
<evidence type="ECO:0000256" key="1">
    <source>
        <dbReference type="ARBA" id="ARBA00001913"/>
    </source>
</evidence>
<dbReference type="PROSITE" id="PS00138">
    <property type="entry name" value="SUBTILASE_SER"/>
    <property type="match status" value="1"/>
</dbReference>
<protein>
    <submittedName>
        <fullName evidence="9">Subtilase family protein</fullName>
    </submittedName>
</protein>
<dbReference type="OrthoDB" id="9002785at2"/>
<sequence>MVHATLSGTHIPVAHHGADIALAAYRFLLLPPGGPYVNTARTCRYIAAATIALTVTSAFAAEKAVDKGRSPSSEQVGFNIYLPLQNRDALDNDIAALHDSTSSRYQKWMTPDQFKAKYMPSTSLLQAVLAQLAAQGIDVTIAGPQRLHCSGKASAVEAALRTTLHDGAFHNGRKTVMASQAPTLTGALSQSGAIVSGLSGFVRARSYVHTAPAANPQNRYSTAGPYWFTDLKQAYNWPSYTAYTGKGVTIGILMTGDYNPTDVNAYFTHEKIATPKISTVQINGGAPYDPVGSTETHLDLQQSGGMAPQAKLILYNMPDLSDDSIMAGLSQIVNDNKADVVSMSFGSPEIFYKAEYNDGTDFSYLLKEENDLIAQGTAQGITFIASSGDAGALTAFPPACFDGVADCGPAIAAVSFPASSPHVVGVGGTNLVTTQTSSTDLNSIYVREQAYADPLEGDIFYGTSSTGQYWGSGGGDSVYFRKPLYQALVNTGNAKYRTVPDVSLHMGGCPQGAITCNADDSSDIVTIGGFNYSVIGTSASAPDFAGLTALAVQRYGRRIGNENYYIYALAALQSLGLTKVYRQGIPGFNGLYSTTSKGYNRVLGNGTVIGKDFLLAPLVPSAGTPQTPSNP</sequence>
<dbReference type="Pfam" id="PF00082">
    <property type="entry name" value="Peptidase_S8"/>
    <property type="match status" value="1"/>
</dbReference>
<evidence type="ECO:0000256" key="6">
    <source>
        <dbReference type="ARBA" id="ARBA00022837"/>
    </source>
</evidence>
<accession>A0A1G7LMF2</accession>
<dbReference type="SUPFAM" id="SSF54897">
    <property type="entry name" value="Protease propeptides/inhibitors"/>
    <property type="match status" value="1"/>
</dbReference>
<reference evidence="9 10" key="1">
    <citation type="submission" date="2016-10" db="EMBL/GenBank/DDBJ databases">
        <authorList>
            <person name="de Groot N.N."/>
        </authorList>
    </citation>
    <scope>NUCLEOTIDE SEQUENCE [LARGE SCALE GENOMIC DNA]</scope>
    <source>
        <strain evidence="9 10">GAS232</strain>
    </source>
</reference>
<dbReference type="Proteomes" id="UP000182427">
    <property type="component" value="Chromosome I"/>
</dbReference>